<organism evidence="2 3">
    <name type="scientific">Stephania cephalantha</name>
    <dbReference type="NCBI Taxonomy" id="152367"/>
    <lineage>
        <taxon>Eukaryota</taxon>
        <taxon>Viridiplantae</taxon>
        <taxon>Streptophyta</taxon>
        <taxon>Embryophyta</taxon>
        <taxon>Tracheophyta</taxon>
        <taxon>Spermatophyta</taxon>
        <taxon>Magnoliopsida</taxon>
        <taxon>Ranunculales</taxon>
        <taxon>Menispermaceae</taxon>
        <taxon>Menispermoideae</taxon>
        <taxon>Cissampelideae</taxon>
        <taxon>Stephania</taxon>
    </lineage>
</organism>
<gene>
    <name evidence="2" type="ORF">Scep_018575</name>
</gene>
<evidence type="ECO:0000313" key="2">
    <source>
        <dbReference type="EMBL" id="KAK9111056.1"/>
    </source>
</evidence>
<evidence type="ECO:0000256" key="1">
    <source>
        <dbReference type="SAM" id="MobiDB-lite"/>
    </source>
</evidence>
<proteinExistence type="predicted"/>
<evidence type="ECO:0000313" key="3">
    <source>
        <dbReference type="Proteomes" id="UP001419268"/>
    </source>
</evidence>
<comment type="caution">
    <text evidence="2">The sequence shown here is derived from an EMBL/GenBank/DDBJ whole genome shotgun (WGS) entry which is preliminary data.</text>
</comment>
<name>A0AAP0NNX8_9MAGN</name>
<feature type="compositionally biased region" description="Basic and acidic residues" evidence="1">
    <location>
        <begin position="14"/>
        <end position="49"/>
    </location>
</feature>
<dbReference type="EMBL" id="JBBNAG010000008">
    <property type="protein sequence ID" value="KAK9111056.1"/>
    <property type="molecule type" value="Genomic_DNA"/>
</dbReference>
<reference evidence="2 3" key="1">
    <citation type="submission" date="2024-01" db="EMBL/GenBank/DDBJ databases">
        <title>Genome assemblies of Stephania.</title>
        <authorList>
            <person name="Yang L."/>
        </authorList>
    </citation>
    <scope>NUCLEOTIDE SEQUENCE [LARGE SCALE GENOMIC DNA]</scope>
    <source>
        <strain evidence="2">JXDWG</strain>
        <tissue evidence="2">Leaf</tissue>
    </source>
</reference>
<feature type="region of interest" description="Disordered" evidence="1">
    <location>
        <begin position="88"/>
        <end position="108"/>
    </location>
</feature>
<feature type="region of interest" description="Disordered" evidence="1">
    <location>
        <begin position="1"/>
        <end position="55"/>
    </location>
</feature>
<dbReference type="PANTHER" id="PTHR33448:SF3">
    <property type="entry name" value="OS09G0370000 PROTEIN"/>
    <property type="match status" value="1"/>
</dbReference>
<dbReference type="AlphaFoldDB" id="A0AAP0NNX8"/>
<sequence length="372" mass="42360">MKHISKDVGAQIDQKQKQKHDFTFKVLKNREKQRKTEENRGSMKGREGKGAPPTDLLVCFPTRAHLTLMPKPICSPARPTEATAAKIHRHNRHMSRTSNRGGQASPLLWAKPKSMGSEIDEPTSPKVTCAGQIKVRPKNSKNWQSVMEEIERIHSKNNNNNNNKKHSKKSWVEALGLKKDVMQLLTCLRGIRFDLRCLGSFHGSVVTSDDEEEEDEEEEYDEVVGDHENDKLESMEVTDDECGSSRTVYSKWFMVLQENQEHGGNRIDECGEDEDGFVTSSDVVAPPPNALLLMRCRSAPAKSWLEEKEQEETLEKQRKAELLREEEKKKTESLILKCYAPDFFKVSSDIAKETWVVGGAVDPLSRSRSWKR</sequence>
<accession>A0AAP0NNX8</accession>
<dbReference type="PANTHER" id="PTHR33448">
    <property type="entry name" value="CHLOROPLAST PROTEIN HCF243-RELATED"/>
    <property type="match status" value="1"/>
</dbReference>
<keyword evidence="3" id="KW-1185">Reference proteome</keyword>
<dbReference type="Proteomes" id="UP001419268">
    <property type="component" value="Unassembled WGS sequence"/>
</dbReference>
<protein>
    <submittedName>
        <fullName evidence="2">Uncharacterized protein</fullName>
    </submittedName>
</protein>